<keyword evidence="8" id="KW-1185">Reference proteome</keyword>
<evidence type="ECO:0000256" key="4">
    <source>
        <dbReference type="ARBA" id="ARBA00023136"/>
    </source>
</evidence>
<feature type="transmembrane region" description="Helical" evidence="6">
    <location>
        <begin position="181"/>
        <end position="201"/>
    </location>
</feature>
<evidence type="ECO:0000256" key="6">
    <source>
        <dbReference type="SAM" id="Phobius"/>
    </source>
</evidence>
<feature type="transmembrane region" description="Helical" evidence="6">
    <location>
        <begin position="38"/>
        <end position="62"/>
    </location>
</feature>
<feature type="transmembrane region" description="Helical" evidence="6">
    <location>
        <begin position="142"/>
        <end position="161"/>
    </location>
</feature>
<protein>
    <submittedName>
        <fullName evidence="7">Uncharacterized protein</fullName>
    </submittedName>
</protein>
<feature type="region of interest" description="Disordered" evidence="5">
    <location>
        <begin position="414"/>
        <end position="543"/>
    </location>
</feature>
<proteinExistence type="predicted"/>
<feature type="transmembrane region" description="Helical" evidence="6">
    <location>
        <begin position="373"/>
        <end position="391"/>
    </location>
</feature>
<accession>A0A4S4KNL3</accession>
<keyword evidence="3 6" id="KW-1133">Transmembrane helix</keyword>
<dbReference type="GO" id="GO:0015095">
    <property type="term" value="F:magnesium ion transmembrane transporter activity"/>
    <property type="evidence" value="ECO:0007669"/>
    <property type="project" value="InterPro"/>
</dbReference>
<organism evidence="7 8">
    <name type="scientific">Hermanssonia centrifuga</name>
    <dbReference type="NCBI Taxonomy" id="98765"/>
    <lineage>
        <taxon>Eukaryota</taxon>
        <taxon>Fungi</taxon>
        <taxon>Dikarya</taxon>
        <taxon>Basidiomycota</taxon>
        <taxon>Agaricomycotina</taxon>
        <taxon>Agaricomycetes</taxon>
        <taxon>Polyporales</taxon>
        <taxon>Meruliaceae</taxon>
        <taxon>Hermanssonia</taxon>
    </lineage>
</organism>
<dbReference type="InterPro" id="IPR008521">
    <property type="entry name" value="Mg_trans_NIPA"/>
</dbReference>
<evidence type="ECO:0000256" key="3">
    <source>
        <dbReference type="ARBA" id="ARBA00022989"/>
    </source>
</evidence>
<sequence length="543" mass="58051">MDSVAAMPSATSGIISPPMPSAVLENALDDVPAHHANAVVAFMIGLGIVTLASIMNAAGLNLTKLDHVRTSAIPKASRTKDWLRPLWLLGMVLYILSQLIGSTLALEYMRAEYVAPLGSTSLIFNFLFAKFLVNSPVTNHDIYGTIIVIIGVIGIVAFGSINSGLTTETDAHHLTYLWTRGNWLGFFFFMAFSLISLSIFTSQLDAVLAARADLSAVPFSSMTSRPTAPASKSLFGKVGATWHGMMLTIRGYLEAWTAAHDDKRIAWTLGIGWACCGGGLAGGCLVFAKAAVQLISGSLSHENTGNQFGHASSIFTFILLAVTAVSQIVCLNRGLKVYDSTLVVPVFYGVYTAAGFLDSLIFNNEVDAYESWALFLIFCSILVLVSGVVLLTNKKPDQHGRTASSGTSTSATLVNLPRLRRRHTGTKGDKPGMIGDEEEGLRVSEDEETTAADGAVLWQLGEVSDEEDADEPGFPHSPRRGEGVGVTGGEGERARMMEDHEPEHEEDHRASVSSDATLARPEGDGGAYADDEFGDWGEAKTPS</sequence>
<feature type="transmembrane region" description="Helical" evidence="6">
    <location>
        <begin position="308"/>
        <end position="330"/>
    </location>
</feature>
<feature type="transmembrane region" description="Helical" evidence="6">
    <location>
        <begin position="82"/>
        <end position="101"/>
    </location>
</feature>
<dbReference type="Pfam" id="PF05653">
    <property type="entry name" value="Mg_trans_NIPA"/>
    <property type="match status" value="2"/>
</dbReference>
<evidence type="ECO:0000313" key="8">
    <source>
        <dbReference type="Proteomes" id="UP000309038"/>
    </source>
</evidence>
<feature type="compositionally biased region" description="Acidic residues" evidence="5">
    <location>
        <begin position="435"/>
        <end position="450"/>
    </location>
</feature>
<dbReference type="InterPro" id="IPR037185">
    <property type="entry name" value="EmrE-like"/>
</dbReference>
<feature type="transmembrane region" description="Helical" evidence="6">
    <location>
        <begin position="113"/>
        <end position="133"/>
    </location>
</feature>
<dbReference type="SUPFAM" id="SSF103481">
    <property type="entry name" value="Multidrug resistance efflux transporter EmrE"/>
    <property type="match status" value="1"/>
</dbReference>
<evidence type="ECO:0000256" key="1">
    <source>
        <dbReference type="ARBA" id="ARBA00004141"/>
    </source>
</evidence>
<comment type="subcellular location">
    <subcellularLocation>
        <location evidence="1">Membrane</location>
        <topology evidence="1">Multi-pass membrane protein</topology>
    </subcellularLocation>
</comment>
<keyword evidence="4 6" id="KW-0472">Membrane</keyword>
<dbReference type="PANTHER" id="PTHR12570:SF82">
    <property type="entry name" value="NIPA-LIKE PROTEIN 3"/>
    <property type="match status" value="1"/>
</dbReference>
<feature type="transmembrane region" description="Helical" evidence="6">
    <location>
        <begin position="342"/>
        <end position="361"/>
    </location>
</feature>
<dbReference type="EMBL" id="SGPJ01000058">
    <property type="protein sequence ID" value="THH00142.1"/>
    <property type="molecule type" value="Genomic_DNA"/>
</dbReference>
<evidence type="ECO:0000256" key="2">
    <source>
        <dbReference type="ARBA" id="ARBA00022692"/>
    </source>
</evidence>
<dbReference type="GO" id="GO:0016020">
    <property type="term" value="C:membrane"/>
    <property type="evidence" value="ECO:0007669"/>
    <property type="project" value="UniProtKB-SubCell"/>
</dbReference>
<dbReference type="PANTHER" id="PTHR12570">
    <property type="match status" value="1"/>
</dbReference>
<feature type="compositionally biased region" description="Basic and acidic residues" evidence="5">
    <location>
        <begin position="490"/>
        <end position="510"/>
    </location>
</feature>
<dbReference type="Proteomes" id="UP000309038">
    <property type="component" value="Unassembled WGS sequence"/>
</dbReference>
<dbReference type="AlphaFoldDB" id="A0A4S4KNL3"/>
<keyword evidence="2 6" id="KW-0812">Transmembrane</keyword>
<reference evidence="7 8" key="1">
    <citation type="submission" date="2019-02" db="EMBL/GenBank/DDBJ databases">
        <title>Genome sequencing of the rare red list fungi Phlebia centrifuga.</title>
        <authorList>
            <person name="Buettner E."/>
            <person name="Kellner H."/>
        </authorList>
    </citation>
    <scope>NUCLEOTIDE SEQUENCE [LARGE SCALE GENOMIC DNA]</scope>
    <source>
        <strain evidence="7 8">DSM 108282</strain>
    </source>
</reference>
<feature type="transmembrane region" description="Helical" evidence="6">
    <location>
        <begin position="265"/>
        <end position="288"/>
    </location>
</feature>
<name>A0A4S4KNL3_9APHY</name>
<dbReference type="Gene3D" id="1.10.3730.20">
    <property type="match status" value="1"/>
</dbReference>
<evidence type="ECO:0000256" key="5">
    <source>
        <dbReference type="SAM" id="MobiDB-lite"/>
    </source>
</evidence>
<gene>
    <name evidence="7" type="ORF">EW026_g2330</name>
</gene>
<evidence type="ECO:0000313" key="7">
    <source>
        <dbReference type="EMBL" id="THH00142.1"/>
    </source>
</evidence>
<comment type="caution">
    <text evidence="7">The sequence shown here is derived from an EMBL/GenBank/DDBJ whole genome shotgun (WGS) entry which is preliminary data.</text>
</comment>